<dbReference type="STRING" id="917.SAMN05216326_10285"/>
<sequence length="1045" mass="120823">MQTAEQINRNQSDPDALDFETFRKDALTIIQNLCGDNWTDYNLHDPGVTILEQLCYALTDLSYRSEFPVSDYLTGRDGSIDYARQSLFPPYEIFPSSAVTENDFEKVLYDAVPEIDRIWFKPAQYEQDPISGLAGLYTVYVKIDPAILQVSSEGVVQQSLKKLEPIVEQITRLKVSVMHWHSLNKQIGTGLQTRLNLLKRWRKRLSRTGDTFHHGQSESIKGYLVQSSELLLRLETQLTSCLVIHEELGLVHGLLYRQVFSLEGIKQLDSQLSELQKYFEAPLPRLEYEQIYAILDMPLNKPDDLISVMQNVLPRLTVTLAETERILCDVTNCLKKVQNDIKGFFEAGVMKKIHAVYCAQRSLCEDIHKIRMVETKPFFLTGEIEVRPQQHPAKIYAEIFFRCSRYISSSIQIEHYGDVLARNEHYETIFSGPLTQHGYIRDASMTIPRNIITVVDLMTCIREISGVVQIRNLGLSDEAGNQLTDLNDQLSQHVFPVLYYSHANVNNQIMYLALPYDETAGQLASASTFKTAVHWKDTVFFDEFQRELKKLVFEYQAFRRNAQSVKQFIPQPNGRSRPLNHYYSIQHQFPAIYGINKEGVPRSQPADVRAKAKQLKAYLFPFEQLMANYLEGLQQIPVLFSPDQRVPKTYFSQFLDNSKVPDIEPLYTGKTATGGVSLPMIINDIQSQYDDPVERKNRILDILLALYGEVYEHQQLLRFNYYRQEDSSSWILELKISYLKSIDRISKDRCVGFDYSHSGSRDYTADMLENSPALHLKIGLLLGLQLAKSPVWISDILVDRKSRLVADQIMADKIKSVSDTGQSEAVPDKTSDYPEELPDPALPSQLPIFSYSIFKEGIQLENYRLLRLEQGRTAVCFKSGHDARLWILTKEPSFEEAVIYVHRFCNIMRVLNRQCENFHIIEHILLRPRKNQSLTRPGVDATFFNCRVSIVLPSWTACFSDTAFRYFAEEIIQKNLPAHVFADFYWLNFLNIRSFEERYRIWLQCLQQYSRDQDDKILPRLDQASDSLIAFLLKYKQEKDGDYWL</sequence>
<dbReference type="AlphaFoldDB" id="A0A1H8C5J7"/>
<reference evidence="1 2" key="1">
    <citation type="submission" date="2016-10" db="EMBL/GenBank/DDBJ databases">
        <authorList>
            <person name="de Groot N.N."/>
        </authorList>
    </citation>
    <scope>NUCLEOTIDE SEQUENCE [LARGE SCALE GENOMIC DNA]</scope>
    <source>
        <strain evidence="1 2">Nm22</strain>
    </source>
</reference>
<evidence type="ECO:0000313" key="1">
    <source>
        <dbReference type="EMBL" id="SEM90353.1"/>
    </source>
</evidence>
<dbReference type="EMBL" id="FOCP01000004">
    <property type="protein sequence ID" value="SEM90353.1"/>
    <property type="molecule type" value="Genomic_DNA"/>
</dbReference>
<name>A0A1H8C5J7_9PROT</name>
<dbReference type="RefSeq" id="WP_090628241.1">
    <property type="nucleotide sequence ID" value="NZ_FOCP01000004.1"/>
</dbReference>
<gene>
    <name evidence="1" type="ORF">SAMN05216325_10420</name>
</gene>
<dbReference type="Proteomes" id="UP000199459">
    <property type="component" value="Unassembled WGS sequence"/>
</dbReference>
<proteinExistence type="predicted"/>
<accession>A0A1H8C5J7</accession>
<evidence type="ECO:0000313" key="2">
    <source>
        <dbReference type="Proteomes" id="UP000199459"/>
    </source>
</evidence>
<protein>
    <submittedName>
        <fullName evidence="1">Uncharacterized protein</fullName>
    </submittedName>
</protein>
<dbReference type="OrthoDB" id="8263000at2"/>
<organism evidence="1 2">
    <name type="scientific">Nitrosomonas marina</name>
    <dbReference type="NCBI Taxonomy" id="917"/>
    <lineage>
        <taxon>Bacteria</taxon>
        <taxon>Pseudomonadati</taxon>
        <taxon>Pseudomonadota</taxon>
        <taxon>Betaproteobacteria</taxon>
        <taxon>Nitrosomonadales</taxon>
        <taxon>Nitrosomonadaceae</taxon>
        <taxon>Nitrosomonas</taxon>
    </lineage>
</organism>